<accession>A0A317WPX8</accession>
<dbReference type="Proteomes" id="UP000247233">
    <property type="component" value="Unassembled WGS sequence"/>
</dbReference>
<evidence type="ECO:0000313" key="2">
    <source>
        <dbReference type="Proteomes" id="UP000247233"/>
    </source>
</evidence>
<dbReference type="RefSeq" id="XP_025402090.1">
    <property type="nucleotide sequence ID" value="XM_025538461.1"/>
</dbReference>
<sequence>MVSVSASASASASASLLSYTHTFNRSPFLHPSLVLFVTQARSSLIPRNPFPPQHELLRLLPLLPLLKRFVTRADCAKGPHSGGAALLARIARKR</sequence>
<gene>
    <name evidence="1" type="ORF">BO70DRAFT_184663</name>
</gene>
<dbReference type="VEuPathDB" id="FungiDB:BO70DRAFT_184663"/>
<proteinExistence type="predicted"/>
<organism evidence="1 2">
    <name type="scientific">Aspergillus heteromorphus CBS 117.55</name>
    <dbReference type="NCBI Taxonomy" id="1448321"/>
    <lineage>
        <taxon>Eukaryota</taxon>
        <taxon>Fungi</taxon>
        <taxon>Dikarya</taxon>
        <taxon>Ascomycota</taxon>
        <taxon>Pezizomycotina</taxon>
        <taxon>Eurotiomycetes</taxon>
        <taxon>Eurotiomycetidae</taxon>
        <taxon>Eurotiales</taxon>
        <taxon>Aspergillaceae</taxon>
        <taxon>Aspergillus</taxon>
        <taxon>Aspergillus subgen. Circumdati</taxon>
    </lineage>
</organism>
<comment type="caution">
    <text evidence="1">The sequence shown here is derived from an EMBL/GenBank/DDBJ whole genome shotgun (WGS) entry which is preliminary data.</text>
</comment>
<reference evidence="1 2" key="1">
    <citation type="submission" date="2016-12" db="EMBL/GenBank/DDBJ databases">
        <title>The genomes of Aspergillus section Nigri reveals drivers in fungal speciation.</title>
        <authorList>
            <consortium name="DOE Joint Genome Institute"/>
            <person name="Vesth T.C."/>
            <person name="Nybo J."/>
            <person name="Theobald S."/>
            <person name="Brandl J."/>
            <person name="Frisvad J.C."/>
            <person name="Nielsen K.F."/>
            <person name="Lyhne E.K."/>
            <person name="Kogle M.E."/>
            <person name="Kuo A."/>
            <person name="Riley R."/>
            <person name="Clum A."/>
            <person name="Nolan M."/>
            <person name="Lipzen A."/>
            <person name="Salamov A."/>
            <person name="Henrissat B."/>
            <person name="Wiebenga A."/>
            <person name="De Vries R.P."/>
            <person name="Grigoriev I.V."/>
            <person name="Mortensen U.H."/>
            <person name="Andersen M.R."/>
            <person name="Baker S.E."/>
        </authorList>
    </citation>
    <scope>NUCLEOTIDE SEQUENCE [LARGE SCALE GENOMIC DNA]</scope>
    <source>
        <strain evidence="1 2">CBS 117.55</strain>
    </source>
</reference>
<dbReference type="AlphaFoldDB" id="A0A317WPX8"/>
<dbReference type="EMBL" id="MSFL01000005">
    <property type="protein sequence ID" value="PWY88554.1"/>
    <property type="molecule type" value="Genomic_DNA"/>
</dbReference>
<name>A0A317WPX8_9EURO</name>
<dbReference type="GeneID" id="37060698"/>
<protein>
    <submittedName>
        <fullName evidence="1">Uncharacterized protein</fullName>
    </submittedName>
</protein>
<evidence type="ECO:0000313" key="1">
    <source>
        <dbReference type="EMBL" id="PWY88554.1"/>
    </source>
</evidence>
<keyword evidence="2" id="KW-1185">Reference proteome</keyword>